<accession>A0AAE0W3D4</accession>
<evidence type="ECO:0000256" key="7">
    <source>
        <dbReference type="ARBA" id="ARBA00023242"/>
    </source>
</evidence>
<reference evidence="9" key="1">
    <citation type="journal article" date="2021" name="Genome Biol. Evol.">
        <title>A High-Quality Reference Genome for a Parasitic Bivalve with Doubly Uniparental Inheritance (Bivalvia: Unionida).</title>
        <authorList>
            <person name="Smith C.H."/>
        </authorList>
    </citation>
    <scope>NUCLEOTIDE SEQUENCE</scope>
    <source>
        <strain evidence="9">CHS0354</strain>
    </source>
</reference>
<comment type="subcellular location">
    <subcellularLocation>
        <location evidence="2">Cytoplasm</location>
        <location evidence="2">Cytosol</location>
    </subcellularLocation>
    <subcellularLocation>
        <location evidence="1">Nucleus membrane</location>
    </subcellularLocation>
</comment>
<dbReference type="AlphaFoldDB" id="A0AAE0W3D4"/>
<dbReference type="SUPFAM" id="SSF69761">
    <property type="entry name" value="GTP cyclohydrolase I feedback regulatory protein, GFRP"/>
    <property type="match status" value="1"/>
</dbReference>
<dbReference type="GO" id="GO:0031965">
    <property type="term" value="C:nuclear membrane"/>
    <property type="evidence" value="ECO:0007669"/>
    <property type="project" value="UniProtKB-SubCell"/>
</dbReference>
<dbReference type="Gene3D" id="3.30.1410.10">
    <property type="entry name" value="GTP cyclohydrolase I feedback regulatory protein GFRP"/>
    <property type="match status" value="1"/>
</dbReference>
<keyword evidence="7" id="KW-0539">Nucleus</keyword>
<dbReference type="GO" id="GO:0005829">
    <property type="term" value="C:cytosol"/>
    <property type="evidence" value="ECO:0007669"/>
    <property type="project" value="UniProtKB-SubCell"/>
</dbReference>
<dbReference type="InterPro" id="IPR009112">
    <property type="entry name" value="GTP_CycHdrlase_I_reg"/>
</dbReference>
<evidence type="ECO:0000256" key="1">
    <source>
        <dbReference type="ARBA" id="ARBA00004126"/>
    </source>
</evidence>
<proteinExistence type="inferred from homology"/>
<dbReference type="PANTHER" id="PTHR16852:SF2">
    <property type="entry name" value="GTP CYCLOHYDROLASE 1 FEEDBACK REGULATORY PROTEIN"/>
    <property type="match status" value="1"/>
</dbReference>
<dbReference type="FunFam" id="3.30.1410.10:FF:000001">
    <property type="entry name" value="GTP cyclohydrolase 1 feedback regulatory protein"/>
    <property type="match status" value="1"/>
</dbReference>
<keyword evidence="10" id="KW-1185">Reference proteome</keyword>
<reference evidence="9" key="2">
    <citation type="journal article" date="2021" name="Genome Biol. Evol.">
        <title>Developing a high-quality reference genome for a parasitic bivalve with doubly uniparental inheritance (Bivalvia: Unionida).</title>
        <authorList>
            <person name="Smith C.H."/>
        </authorList>
    </citation>
    <scope>NUCLEOTIDE SEQUENCE</scope>
    <source>
        <strain evidence="9">CHS0354</strain>
        <tissue evidence="9">Mantle</tissue>
    </source>
</reference>
<name>A0AAE0W3D4_9BIVA</name>
<comment type="similarity">
    <text evidence="3">Belongs to the GFRP family.</text>
</comment>
<evidence type="ECO:0000256" key="3">
    <source>
        <dbReference type="ARBA" id="ARBA00007605"/>
    </source>
</evidence>
<organism evidence="9 10">
    <name type="scientific">Potamilus streckersoni</name>
    <dbReference type="NCBI Taxonomy" id="2493646"/>
    <lineage>
        <taxon>Eukaryota</taxon>
        <taxon>Metazoa</taxon>
        <taxon>Spiralia</taxon>
        <taxon>Lophotrochozoa</taxon>
        <taxon>Mollusca</taxon>
        <taxon>Bivalvia</taxon>
        <taxon>Autobranchia</taxon>
        <taxon>Heteroconchia</taxon>
        <taxon>Palaeoheterodonta</taxon>
        <taxon>Unionida</taxon>
        <taxon>Unionoidea</taxon>
        <taxon>Unionidae</taxon>
        <taxon>Ambleminae</taxon>
        <taxon>Lampsilini</taxon>
        <taxon>Potamilus</taxon>
    </lineage>
</organism>
<dbReference type="InterPro" id="IPR036717">
    <property type="entry name" value="GFRP_sf"/>
</dbReference>
<evidence type="ECO:0000256" key="6">
    <source>
        <dbReference type="ARBA" id="ARBA00023136"/>
    </source>
</evidence>
<dbReference type="Pfam" id="PF06399">
    <property type="entry name" value="GFRP"/>
    <property type="match status" value="1"/>
</dbReference>
<dbReference type="Proteomes" id="UP001195483">
    <property type="component" value="Unassembled WGS sequence"/>
</dbReference>
<dbReference type="GO" id="GO:0009890">
    <property type="term" value="P:negative regulation of biosynthetic process"/>
    <property type="evidence" value="ECO:0007669"/>
    <property type="project" value="InterPro"/>
</dbReference>
<keyword evidence="5" id="KW-0963">Cytoplasm</keyword>
<dbReference type="GO" id="GO:0044549">
    <property type="term" value="F:GTP cyclohydrolase binding"/>
    <property type="evidence" value="ECO:0007669"/>
    <property type="project" value="TreeGrafter"/>
</dbReference>
<dbReference type="EMBL" id="JAEAOA010000513">
    <property type="protein sequence ID" value="KAK3598997.1"/>
    <property type="molecule type" value="Genomic_DNA"/>
</dbReference>
<comment type="caution">
    <text evidence="9">The sequence shown here is derived from an EMBL/GenBank/DDBJ whole genome shotgun (WGS) entry which is preliminary data.</text>
</comment>
<dbReference type="PANTHER" id="PTHR16852">
    <property type="entry name" value="GTP CYCLOHYDROLASE 1 FEEDBACK REGULATORY PROTEIN"/>
    <property type="match status" value="1"/>
</dbReference>
<protein>
    <recommendedName>
        <fullName evidence="4">GTP cyclohydrolase 1 feedback regulatory protein</fullName>
    </recommendedName>
    <alternativeName>
        <fullName evidence="8">GTP cyclohydrolase I feedback regulatory protein</fullName>
    </alternativeName>
</protein>
<keyword evidence="6" id="KW-0472">Membrane</keyword>
<evidence type="ECO:0000256" key="5">
    <source>
        <dbReference type="ARBA" id="ARBA00022490"/>
    </source>
</evidence>
<evidence type="ECO:0000256" key="2">
    <source>
        <dbReference type="ARBA" id="ARBA00004514"/>
    </source>
</evidence>
<evidence type="ECO:0000313" key="10">
    <source>
        <dbReference type="Proteomes" id="UP001195483"/>
    </source>
</evidence>
<sequence>MQYLGAVSMKTLGNNFIEYRTNDPPRIVLDKLEKRGYRVLSTAGIGSTFVWTLHKEDGPSKLSADDNNMNIRNTI</sequence>
<evidence type="ECO:0000256" key="8">
    <source>
        <dbReference type="ARBA" id="ARBA00032599"/>
    </source>
</evidence>
<evidence type="ECO:0000256" key="4">
    <source>
        <dbReference type="ARBA" id="ARBA00020099"/>
    </source>
</evidence>
<evidence type="ECO:0000313" key="9">
    <source>
        <dbReference type="EMBL" id="KAK3598997.1"/>
    </source>
</evidence>
<reference evidence="9" key="3">
    <citation type="submission" date="2023-05" db="EMBL/GenBank/DDBJ databases">
        <authorList>
            <person name="Smith C.H."/>
        </authorList>
    </citation>
    <scope>NUCLEOTIDE SEQUENCE</scope>
    <source>
        <strain evidence="9">CHS0354</strain>
        <tissue evidence="9">Mantle</tissue>
    </source>
</reference>
<gene>
    <name evidence="9" type="ORF">CHS0354_007450</name>
</gene>